<name>A0A8C9A961_PROSS</name>
<dbReference type="InterPro" id="IPR002190">
    <property type="entry name" value="MHD_dom"/>
</dbReference>
<dbReference type="Gene3D" id="1.10.10.1210">
    <property type="entry name" value="MAGE homology domain, winged helix WH2 motif"/>
    <property type="match status" value="1"/>
</dbReference>
<protein>
    <recommendedName>
        <fullName evidence="1">MAGE domain-containing protein</fullName>
    </recommendedName>
</protein>
<dbReference type="Pfam" id="PF01454">
    <property type="entry name" value="MAGE"/>
    <property type="match status" value="1"/>
</dbReference>
<dbReference type="PROSITE" id="PS50838">
    <property type="entry name" value="MAGE"/>
    <property type="match status" value="1"/>
</dbReference>
<reference evidence="2" key="2">
    <citation type="submission" date="2025-09" db="UniProtKB">
        <authorList>
            <consortium name="Ensembl"/>
        </authorList>
    </citation>
    <scope>IDENTIFICATION</scope>
</reference>
<dbReference type="PANTHER" id="PTHR11736">
    <property type="entry name" value="MELANOMA-ASSOCIATED ANTIGEN MAGE ANTIGEN"/>
    <property type="match status" value="1"/>
</dbReference>
<dbReference type="FunFam" id="1.10.10.1210:FF:000001">
    <property type="entry name" value="melanoma-associated antigen D1"/>
    <property type="match status" value="1"/>
</dbReference>
<dbReference type="AlphaFoldDB" id="A0A8C9A961"/>
<dbReference type="Ensembl" id="ENSPSMT00000029982.1">
    <property type="protein sequence ID" value="ENSPSMP00000025893.1"/>
    <property type="gene ID" value="ENSPSMG00000018164.1"/>
</dbReference>
<proteinExistence type="predicted"/>
<dbReference type="SMART" id="SM01373">
    <property type="entry name" value="MAGE"/>
    <property type="match status" value="1"/>
</dbReference>
<dbReference type="InterPro" id="IPR037445">
    <property type="entry name" value="MAGE"/>
</dbReference>
<sequence length="189" mass="21614">LGLRGLSPPGQTEPYRNAIKFCKKDPIEEKVAMLVHYLLSKYQVKEPITKGDMLRNVVQMYKSHFPEILRRASNHLELVFGLDVKEVDPNRNTYVLVNKIELTYDASRGMPKTGLLMIVLGVIFTKGNRATEEQVWKVLNTIGVYDGGNHFIYGEPRKLLTDDQVQMPRGKWVWDLGKLQILQCPSVLC</sequence>
<accession>A0A8C9A961</accession>
<dbReference type="FunFam" id="1.10.10.1200:FF:000007">
    <property type="entry name" value="Melanoma-associated antigen C2"/>
    <property type="match status" value="1"/>
</dbReference>
<dbReference type="InterPro" id="IPR041898">
    <property type="entry name" value="MAGE_WH1"/>
</dbReference>
<evidence type="ECO:0000313" key="3">
    <source>
        <dbReference type="Proteomes" id="UP000694414"/>
    </source>
</evidence>
<dbReference type="GeneTree" id="ENSGT00940000163797"/>
<dbReference type="GO" id="GO:0000122">
    <property type="term" value="P:negative regulation of transcription by RNA polymerase II"/>
    <property type="evidence" value="ECO:0007669"/>
    <property type="project" value="TreeGrafter"/>
</dbReference>
<dbReference type="Proteomes" id="UP000694414">
    <property type="component" value="Unplaced"/>
</dbReference>
<feature type="domain" description="MAGE" evidence="1">
    <location>
        <begin position="27"/>
        <end position="166"/>
    </location>
</feature>
<dbReference type="GO" id="GO:0005634">
    <property type="term" value="C:nucleus"/>
    <property type="evidence" value="ECO:0007669"/>
    <property type="project" value="TreeGrafter"/>
</dbReference>
<dbReference type="PANTHER" id="PTHR11736:SF36">
    <property type="entry name" value="MELANOMA-ASSOCIATED ANTIGEN B10"/>
    <property type="match status" value="1"/>
</dbReference>
<dbReference type="InterPro" id="IPR041899">
    <property type="entry name" value="MAGE_WH2"/>
</dbReference>
<dbReference type="Gene3D" id="1.10.10.1200">
    <property type="entry name" value="MAGE homology domain, winged helix WH1 motif"/>
    <property type="match status" value="1"/>
</dbReference>
<keyword evidence="3" id="KW-1185">Reference proteome</keyword>
<evidence type="ECO:0000259" key="1">
    <source>
        <dbReference type="PROSITE" id="PS50838"/>
    </source>
</evidence>
<organism evidence="2 3">
    <name type="scientific">Prolemur simus</name>
    <name type="common">Greater bamboo lemur</name>
    <name type="synonym">Hapalemur simus</name>
    <dbReference type="NCBI Taxonomy" id="1328070"/>
    <lineage>
        <taxon>Eukaryota</taxon>
        <taxon>Metazoa</taxon>
        <taxon>Chordata</taxon>
        <taxon>Craniata</taxon>
        <taxon>Vertebrata</taxon>
        <taxon>Euteleostomi</taxon>
        <taxon>Mammalia</taxon>
        <taxon>Eutheria</taxon>
        <taxon>Euarchontoglires</taxon>
        <taxon>Primates</taxon>
        <taxon>Strepsirrhini</taxon>
        <taxon>Lemuriformes</taxon>
        <taxon>Lemuridae</taxon>
        <taxon>Prolemur</taxon>
    </lineage>
</organism>
<reference evidence="2" key="1">
    <citation type="submission" date="2025-08" db="UniProtKB">
        <authorList>
            <consortium name="Ensembl"/>
        </authorList>
    </citation>
    <scope>IDENTIFICATION</scope>
</reference>
<evidence type="ECO:0000313" key="2">
    <source>
        <dbReference type="Ensembl" id="ENSPSMP00000025893.1"/>
    </source>
</evidence>